<organism evidence="10 11">
    <name type="scientific">Alosa alosa</name>
    <name type="common">allis shad</name>
    <dbReference type="NCBI Taxonomy" id="278164"/>
    <lineage>
        <taxon>Eukaryota</taxon>
        <taxon>Metazoa</taxon>
        <taxon>Chordata</taxon>
        <taxon>Craniata</taxon>
        <taxon>Vertebrata</taxon>
        <taxon>Euteleostomi</taxon>
        <taxon>Actinopterygii</taxon>
        <taxon>Neopterygii</taxon>
        <taxon>Teleostei</taxon>
        <taxon>Clupei</taxon>
        <taxon>Clupeiformes</taxon>
        <taxon>Clupeoidei</taxon>
        <taxon>Clupeidae</taxon>
        <taxon>Alosa</taxon>
    </lineage>
</organism>
<keyword evidence="3 7" id="KW-1133">Transmembrane helix</keyword>
<dbReference type="EMBL" id="JADWDJ010000003">
    <property type="protein sequence ID" value="KAG5282993.1"/>
    <property type="molecule type" value="Genomic_DNA"/>
</dbReference>
<keyword evidence="11" id="KW-1185">Reference proteome</keyword>
<evidence type="ECO:0000256" key="3">
    <source>
        <dbReference type="ARBA" id="ARBA00022989"/>
    </source>
</evidence>
<dbReference type="PROSITE" id="PS50835">
    <property type="entry name" value="IG_LIKE"/>
    <property type="match status" value="2"/>
</dbReference>
<evidence type="ECO:0000256" key="6">
    <source>
        <dbReference type="SAM" id="MobiDB-lite"/>
    </source>
</evidence>
<dbReference type="Pfam" id="PF02023">
    <property type="entry name" value="SCAN"/>
    <property type="match status" value="1"/>
</dbReference>
<evidence type="ECO:0000259" key="9">
    <source>
        <dbReference type="PROSITE" id="PS50835"/>
    </source>
</evidence>
<keyword evidence="5" id="KW-1015">Disulfide bond</keyword>
<dbReference type="PANTHER" id="PTHR46888">
    <property type="entry name" value="ZINC KNUCKLE DOMAINCONTAINING PROTEIN-RELATED"/>
    <property type="match status" value="1"/>
</dbReference>
<comment type="caution">
    <text evidence="10">The sequence shown here is derived from an EMBL/GenBank/DDBJ whole genome shotgun (WGS) entry which is preliminary data.</text>
</comment>
<dbReference type="InterPro" id="IPR003599">
    <property type="entry name" value="Ig_sub"/>
</dbReference>
<dbReference type="SUPFAM" id="SSF48726">
    <property type="entry name" value="Immunoglobulin"/>
    <property type="match status" value="2"/>
</dbReference>
<dbReference type="InterPro" id="IPR007110">
    <property type="entry name" value="Ig-like_dom"/>
</dbReference>
<feature type="domain" description="Ig-like" evidence="9">
    <location>
        <begin position="33"/>
        <end position="145"/>
    </location>
</feature>
<protein>
    <submittedName>
        <fullName evidence="10">Uncharacterized protein</fullName>
    </submittedName>
</protein>
<evidence type="ECO:0000259" key="8">
    <source>
        <dbReference type="PROSITE" id="PS50804"/>
    </source>
</evidence>
<feature type="domain" description="SCAN box" evidence="8">
    <location>
        <begin position="584"/>
        <end position="653"/>
    </location>
</feature>
<comment type="subcellular location">
    <subcellularLocation>
        <location evidence="1">Membrane</location>
        <topology evidence="1">Single-pass membrane protein</topology>
    </subcellularLocation>
</comment>
<dbReference type="InterPro" id="IPR036179">
    <property type="entry name" value="Ig-like_dom_sf"/>
</dbReference>
<dbReference type="SUPFAM" id="SSF47353">
    <property type="entry name" value="Retrovirus capsid dimerization domain-like"/>
    <property type="match status" value="1"/>
</dbReference>
<dbReference type="PANTHER" id="PTHR46888:SF1">
    <property type="entry name" value="RIBONUCLEASE H"/>
    <property type="match status" value="1"/>
</dbReference>
<dbReference type="Proteomes" id="UP000823561">
    <property type="component" value="Chromosome 3"/>
</dbReference>
<keyword evidence="4 7" id="KW-0472">Membrane</keyword>
<proteinExistence type="predicted"/>
<dbReference type="SMART" id="SM00409">
    <property type="entry name" value="IG"/>
    <property type="match status" value="1"/>
</dbReference>
<evidence type="ECO:0000256" key="5">
    <source>
        <dbReference type="ARBA" id="ARBA00023157"/>
    </source>
</evidence>
<dbReference type="InterPro" id="IPR003309">
    <property type="entry name" value="SCAN_dom"/>
</dbReference>
<dbReference type="InterPro" id="IPR013106">
    <property type="entry name" value="Ig_V-set"/>
</dbReference>
<reference evidence="10" key="1">
    <citation type="submission" date="2020-10" db="EMBL/GenBank/DDBJ databases">
        <title>Chromosome-scale genome assembly of the Allis shad, Alosa alosa.</title>
        <authorList>
            <person name="Margot Z."/>
            <person name="Christophe K."/>
            <person name="Cabau C."/>
            <person name="Louis A."/>
            <person name="Berthelot C."/>
            <person name="Parey E."/>
            <person name="Roest Crollius H."/>
            <person name="Montfort J."/>
            <person name="Robinson-Rechavi M."/>
            <person name="Bucao C."/>
            <person name="Bouchez O."/>
            <person name="Gislard M."/>
            <person name="Lluch J."/>
            <person name="Milhes M."/>
            <person name="Lampietro C."/>
            <person name="Lopez Roques C."/>
            <person name="Donnadieu C."/>
            <person name="Braasch I."/>
            <person name="Desvignes T."/>
            <person name="Postlethwait J."/>
            <person name="Bobe J."/>
            <person name="Guiguen Y."/>
        </authorList>
    </citation>
    <scope>NUCLEOTIDE SEQUENCE</scope>
    <source>
        <strain evidence="10">M-15738</strain>
        <tissue evidence="10">Blood</tissue>
    </source>
</reference>
<dbReference type="Gene3D" id="1.10.4020.10">
    <property type="entry name" value="DNA breaking-rejoining enzymes"/>
    <property type="match status" value="1"/>
</dbReference>
<feature type="region of interest" description="Disordered" evidence="6">
    <location>
        <begin position="338"/>
        <end position="364"/>
    </location>
</feature>
<keyword evidence="2 7" id="KW-0812">Transmembrane</keyword>
<gene>
    <name evidence="10" type="ORF">AALO_G00037080</name>
</gene>
<evidence type="ECO:0000256" key="2">
    <source>
        <dbReference type="ARBA" id="ARBA00022692"/>
    </source>
</evidence>
<dbReference type="CDD" id="cd07936">
    <property type="entry name" value="SCAN"/>
    <property type="match status" value="1"/>
</dbReference>
<evidence type="ECO:0000313" key="10">
    <source>
        <dbReference type="EMBL" id="KAG5282993.1"/>
    </source>
</evidence>
<dbReference type="InterPro" id="IPR038269">
    <property type="entry name" value="SCAN_sf"/>
</dbReference>
<dbReference type="Pfam" id="PF08205">
    <property type="entry name" value="C2-set_2"/>
    <property type="match status" value="1"/>
</dbReference>
<dbReference type="GO" id="GO:0016020">
    <property type="term" value="C:membrane"/>
    <property type="evidence" value="ECO:0007669"/>
    <property type="project" value="UniProtKB-SubCell"/>
</dbReference>
<accession>A0AAV6H6P0</accession>
<evidence type="ECO:0000313" key="11">
    <source>
        <dbReference type="Proteomes" id="UP000823561"/>
    </source>
</evidence>
<dbReference type="Pfam" id="PF07686">
    <property type="entry name" value="V-set"/>
    <property type="match status" value="1"/>
</dbReference>
<dbReference type="SMART" id="SM00431">
    <property type="entry name" value="SCAN"/>
    <property type="match status" value="1"/>
</dbReference>
<sequence>MTIASSRSIFQAVHQKDHKTLTLLLLIFGSMIQALQIIGVDKEVIAGEDVELVCQLSGAEVVIQVDWMRTTPKTVQKKIFTIIRNRNTTPEEVDDLKTRLKFIGNIQEGVANILLKNASIKDCGNYSCRFTLFKGSPVKKSIQLTVHAPPVVNVLTVTPLVGISEVTLATCSADNAYPPAEVSWNASSLGSTVSITSISTVNPDGTSNVTCNLLGLPSRGIQRKEVLCLVRHPTLNGQQMFNYSINIHYPPDPAKVTTLQSPPPSVVFQCQTDANPEDVQYKWRRARIPFVSLDREVSFFTRGGSGGIVAPPRALRERLTRRAQVRSKVAYRRLKDTGRLMSTRQEDGGEGVEDLVPETDGEKVSDAPDFASVFKMLQRAVSNQEKEAVKQEQRWRNVQVQLNTVHGELEEMRARVPPAAPGAVPGVTSAMPADAVVASTAPPAVVAFTAPPAAVPVVPLAAHPATVPAGPSSQPATLPASLWMPAAPQHPVMNQGGPAPATWTRASVPKMEEGDDVEQYMTTFERLAAAYRWPPADWATFLVPYLTGKARAAYVAMDPADARDYLKVKDAILAKFEINCEVYRQRFRDPRIQPGETPREFYNRIKDLYTKWMKPTEKTVEEIGETLILEQFLRSLAPDVRVWVKEHDPQTGQ</sequence>
<name>A0AAV6H6P0_9TELE</name>
<evidence type="ECO:0000256" key="4">
    <source>
        <dbReference type="ARBA" id="ARBA00023136"/>
    </source>
</evidence>
<dbReference type="Gene3D" id="2.60.40.10">
    <property type="entry name" value="Immunoglobulins"/>
    <property type="match status" value="2"/>
</dbReference>
<feature type="domain" description="Ig-like" evidence="9">
    <location>
        <begin position="149"/>
        <end position="211"/>
    </location>
</feature>
<dbReference type="InterPro" id="IPR013162">
    <property type="entry name" value="CD80_C2-set"/>
</dbReference>
<feature type="compositionally biased region" description="Acidic residues" evidence="6">
    <location>
        <begin position="348"/>
        <end position="359"/>
    </location>
</feature>
<dbReference type="PROSITE" id="PS50804">
    <property type="entry name" value="SCAN_BOX"/>
    <property type="match status" value="1"/>
</dbReference>
<feature type="transmembrane region" description="Helical" evidence="7">
    <location>
        <begin position="21"/>
        <end position="39"/>
    </location>
</feature>
<dbReference type="AlphaFoldDB" id="A0AAV6H6P0"/>
<dbReference type="InterPro" id="IPR013783">
    <property type="entry name" value="Ig-like_fold"/>
</dbReference>
<evidence type="ECO:0000256" key="1">
    <source>
        <dbReference type="ARBA" id="ARBA00004167"/>
    </source>
</evidence>
<evidence type="ECO:0000256" key="7">
    <source>
        <dbReference type="SAM" id="Phobius"/>
    </source>
</evidence>